<evidence type="ECO:0000313" key="2">
    <source>
        <dbReference type="Proteomes" id="UP000001854"/>
    </source>
</evidence>
<proteinExistence type="predicted"/>
<dbReference type="EMBL" id="AB451219">
    <property type="protein sequence ID" value="BAG70369.1"/>
    <property type="molecule type" value="Genomic_DNA"/>
</dbReference>
<keyword evidence="2" id="KW-1185">Reference proteome</keyword>
<evidence type="ECO:0000313" key="1">
    <source>
        <dbReference type="EMBL" id="BAG70369.1"/>
    </source>
</evidence>
<dbReference type="Proteomes" id="UP000001854">
    <property type="component" value="Segment"/>
</dbReference>
<dbReference type="RefSeq" id="YP_002213700.1">
    <property type="nucleotide sequence ID" value="NC_011201.1"/>
</dbReference>
<organism evidence="1 2">
    <name type="scientific">Ralstonia phage RSB1</name>
    <dbReference type="NCBI Taxonomy" id="551790"/>
    <lineage>
        <taxon>Viruses</taxon>
        <taxon>Duplodnaviria</taxon>
        <taxon>Heunggongvirae</taxon>
        <taxon>Uroviricota</taxon>
        <taxon>Caudoviricetes</taxon>
        <taxon>Autographivirales</taxon>
        <taxon>Autonotataviridae</taxon>
        <taxon>Okabevirinae</taxon>
        <taxon>Higashivirus</taxon>
        <taxon>Higashivirus RSB1</taxon>
    </lineage>
</organism>
<protein>
    <submittedName>
        <fullName evidence="1">Uncharacterized protein</fullName>
    </submittedName>
</protein>
<name>B5BTU7_9CAUD</name>
<dbReference type="GeneID" id="6870715"/>
<sequence length="74" mass="8072">MRQSTIVASSRLSAAAFEQAEQDALYPFSIQPSGDDSLPWRVVNLSLNAWGNKYETYNAALAAVRLVKQAAEAL</sequence>
<dbReference type="KEGG" id="vg:6870715"/>
<reference evidence="1 2" key="1">
    <citation type="journal article" date="2009" name="J. Bacteriol.">
        <title>Genomic characterization of Ralstonia solanacearum phage phiRSB1, a T7-like wide-host-range phage.</title>
        <authorList>
            <person name="Kawasaki T."/>
            <person name="Shimizu M."/>
            <person name="Satsuma H."/>
            <person name="Fujiwara A."/>
            <person name="Fujie M."/>
            <person name="Usami S."/>
            <person name="Yamada T."/>
        </authorList>
    </citation>
    <scope>NUCLEOTIDE SEQUENCE [LARGE SCALE GENOMIC DNA]</scope>
</reference>
<accession>B5BTU7</accession>